<dbReference type="Pfam" id="PF01467">
    <property type="entry name" value="CTP_transf_like"/>
    <property type="match status" value="1"/>
</dbReference>
<evidence type="ECO:0000256" key="6">
    <source>
        <dbReference type="ARBA" id="ARBA00022842"/>
    </source>
</evidence>
<dbReference type="HOGENOM" id="CLU_100149_0_1_9"/>
<dbReference type="Gene3D" id="3.40.50.620">
    <property type="entry name" value="HUPs"/>
    <property type="match status" value="1"/>
</dbReference>
<feature type="binding site" evidence="9">
    <location>
        <position position="89"/>
    </location>
    <ligand>
        <name>substrate</name>
    </ligand>
</feature>
<dbReference type="GO" id="GO:0005524">
    <property type="term" value="F:ATP binding"/>
    <property type="evidence" value="ECO:0007669"/>
    <property type="project" value="UniProtKB-KW"/>
</dbReference>
<keyword evidence="3 9" id="KW-0548">Nucleotidyltransferase</keyword>
<dbReference type="eggNOG" id="COG0669">
    <property type="taxonomic scope" value="Bacteria"/>
</dbReference>
<dbReference type="SUPFAM" id="SSF52374">
    <property type="entry name" value="Nucleotidylyl transferase"/>
    <property type="match status" value="1"/>
</dbReference>
<dbReference type="InterPro" id="IPR001980">
    <property type="entry name" value="PPAT"/>
</dbReference>
<evidence type="ECO:0000259" key="10">
    <source>
        <dbReference type="Pfam" id="PF01467"/>
    </source>
</evidence>
<dbReference type="GO" id="GO:0004595">
    <property type="term" value="F:pantetheine-phosphate adenylyltransferase activity"/>
    <property type="evidence" value="ECO:0007669"/>
    <property type="project" value="UniProtKB-UniRule"/>
</dbReference>
<dbReference type="NCBIfam" id="TIGR00125">
    <property type="entry name" value="cyt_tran_rel"/>
    <property type="match status" value="1"/>
</dbReference>
<evidence type="ECO:0000256" key="3">
    <source>
        <dbReference type="ARBA" id="ARBA00022695"/>
    </source>
</evidence>
<feature type="binding site" evidence="9">
    <location>
        <begin position="90"/>
        <end position="92"/>
    </location>
    <ligand>
        <name>ATP</name>
        <dbReference type="ChEBI" id="CHEBI:30616"/>
    </ligand>
</feature>
<gene>
    <name evidence="9" type="primary">coaD</name>
    <name evidence="11" type="ORF">HMPREF9488_02692</name>
</gene>
<comment type="catalytic activity">
    <reaction evidence="8 9">
        <text>(R)-4'-phosphopantetheine + ATP + H(+) = 3'-dephospho-CoA + diphosphate</text>
        <dbReference type="Rhea" id="RHEA:19801"/>
        <dbReference type="ChEBI" id="CHEBI:15378"/>
        <dbReference type="ChEBI" id="CHEBI:30616"/>
        <dbReference type="ChEBI" id="CHEBI:33019"/>
        <dbReference type="ChEBI" id="CHEBI:57328"/>
        <dbReference type="ChEBI" id="CHEBI:61723"/>
        <dbReference type="EC" id="2.7.7.3"/>
    </reaction>
</comment>
<feature type="binding site" evidence="9">
    <location>
        <position position="19"/>
    </location>
    <ligand>
        <name>ATP</name>
        <dbReference type="ChEBI" id="CHEBI:30616"/>
    </ligand>
</feature>
<evidence type="ECO:0000313" key="12">
    <source>
        <dbReference type="Proteomes" id="UP000003157"/>
    </source>
</evidence>
<sequence length="161" mass="18170">MKNIKAVYAGTFDPVTNGHLDIIERASRMYDHLYVTIFNNPSKQTMFTLEERLTLLKEVTSQFANVTVDSSEALAVQYAKKVGASVLVRGLRATMDFEYELQLAFSNQYLDDSVDMVFLMTRPNHSFISSSSVKEIASHHHSVSGLVPHIVEKALKTKRNE</sequence>
<comment type="pathway">
    <text evidence="9">Cofactor biosynthesis; coenzyme A biosynthesis; CoA from (R)-pantothenate: step 4/5.</text>
</comment>
<organism evidence="11 12">
    <name type="scientific">Coprobacillus cateniformis</name>
    <dbReference type="NCBI Taxonomy" id="100884"/>
    <lineage>
        <taxon>Bacteria</taxon>
        <taxon>Bacillati</taxon>
        <taxon>Bacillota</taxon>
        <taxon>Erysipelotrichia</taxon>
        <taxon>Erysipelotrichales</taxon>
        <taxon>Coprobacillaceae</taxon>
        <taxon>Coprobacillus</taxon>
    </lineage>
</organism>
<keyword evidence="1 9" id="KW-0963">Cytoplasm</keyword>
<evidence type="ECO:0000256" key="2">
    <source>
        <dbReference type="ARBA" id="ARBA00022679"/>
    </source>
</evidence>
<keyword evidence="5 9" id="KW-0067">ATP-binding</keyword>
<keyword evidence="6 9" id="KW-0460">Magnesium</keyword>
<dbReference type="GeneID" id="78231734"/>
<comment type="cofactor">
    <cofactor evidence="9">
        <name>Mg(2+)</name>
        <dbReference type="ChEBI" id="CHEBI:18420"/>
    </cofactor>
</comment>
<dbReference type="InterPro" id="IPR004821">
    <property type="entry name" value="Cyt_trans-like"/>
</dbReference>
<comment type="subunit">
    <text evidence="9">Homohexamer.</text>
</comment>
<dbReference type="AlphaFoldDB" id="E7GD49"/>
<feature type="domain" description="Cytidyltransferase-like" evidence="10">
    <location>
        <begin position="7"/>
        <end position="135"/>
    </location>
</feature>
<proteinExistence type="inferred from homology"/>
<feature type="binding site" evidence="9">
    <location>
        <position position="100"/>
    </location>
    <ligand>
        <name>ATP</name>
        <dbReference type="ChEBI" id="CHEBI:30616"/>
    </ligand>
</feature>
<dbReference type="PANTHER" id="PTHR21342">
    <property type="entry name" value="PHOSPHOPANTETHEINE ADENYLYLTRANSFERASE"/>
    <property type="match status" value="1"/>
</dbReference>
<keyword evidence="12" id="KW-1185">Reference proteome</keyword>
<keyword evidence="4 9" id="KW-0547">Nucleotide-binding</keyword>
<feature type="binding site" evidence="9">
    <location>
        <position position="43"/>
    </location>
    <ligand>
        <name>substrate</name>
    </ligand>
</feature>
<reference evidence="11 12" key="1">
    <citation type="submission" date="2010-12" db="EMBL/GenBank/DDBJ databases">
        <title>The Genome Sequence of Coprobacillus sp. strain 29_1.</title>
        <authorList>
            <consortium name="The Broad Institute Genome Sequencing Platform"/>
            <person name="Earl A."/>
            <person name="Ward D."/>
            <person name="Feldgarden M."/>
            <person name="Gevers D."/>
            <person name="Daigneault M."/>
            <person name="Sibley C.D."/>
            <person name="White A."/>
            <person name="Strauss J."/>
            <person name="Allen-Vercoe E."/>
            <person name="Young S.K."/>
            <person name="Zeng Q."/>
            <person name="Gargeya S."/>
            <person name="Fitzgerald M."/>
            <person name="Haas B."/>
            <person name="Abouelleil A."/>
            <person name="Alvarado L."/>
            <person name="Arachchi H.M."/>
            <person name="Berlin A."/>
            <person name="Brown A."/>
            <person name="Chapman S.B."/>
            <person name="Chen Z."/>
            <person name="Dunbar C."/>
            <person name="Freedman E."/>
            <person name="Gearin G."/>
            <person name="Gellesch M."/>
            <person name="Goldberg J."/>
            <person name="Griggs A."/>
            <person name="Gujja S."/>
            <person name="Heilman E."/>
            <person name="Heiman D."/>
            <person name="Howarth C."/>
            <person name="Larson L."/>
            <person name="Lui A."/>
            <person name="MacDonald P.J.P."/>
            <person name="Mehta T."/>
            <person name="Montmayeur A."/>
            <person name="Murphy C."/>
            <person name="Neiman D."/>
            <person name="Pearson M."/>
            <person name="Priest M."/>
            <person name="Roberts A."/>
            <person name="Saif S."/>
            <person name="Shea T."/>
            <person name="Shenoy N."/>
            <person name="Sisk P."/>
            <person name="Stolte C."/>
            <person name="Sykes S."/>
            <person name="White J."/>
            <person name="Yandava C."/>
            <person name="Nusbaum C."/>
            <person name="Birren B."/>
        </authorList>
    </citation>
    <scope>NUCLEOTIDE SEQUENCE [LARGE SCALE GENOMIC DNA]</scope>
    <source>
        <strain evidence="11 12">29_1</strain>
    </source>
</reference>
<feature type="binding site" evidence="9">
    <location>
        <position position="75"/>
    </location>
    <ligand>
        <name>substrate</name>
    </ligand>
</feature>
<name>E7GD49_9FIRM</name>
<comment type="similarity">
    <text evidence="9">Belongs to the bacterial CoaD family.</text>
</comment>
<dbReference type="EC" id="2.7.7.3" evidence="9"/>
<evidence type="ECO:0000256" key="7">
    <source>
        <dbReference type="ARBA" id="ARBA00022993"/>
    </source>
</evidence>
<feature type="binding site" evidence="9">
    <location>
        <begin position="125"/>
        <end position="131"/>
    </location>
    <ligand>
        <name>ATP</name>
        <dbReference type="ChEBI" id="CHEBI:30616"/>
    </ligand>
</feature>
<feature type="site" description="Transition state stabilizer" evidence="9">
    <location>
        <position position="19"/>
    </location>
</feature>
<evidence type="ECO:0000256" key="5">
    <source>
        <dbReference type="ARBA" id="ARBA00022840"/>
    </source>
</evidence>
<keyword evidence="2 9" id="KW-0808">Transferase</keyword>
<dbReference type="OrthoDB" id="9806661at2"/>
<dbReference type="GO" id="GO:0015937">
    <property type="term" value="P:coenzyme A biosynthetic process"/>
    <property type="evidence" value="ECO:0007669"/>
    <property type="project" value="UniProtKB-UniRule"/>
</dbReference>
<dbReference type="CDD" id="cd02163">
    <property type="entry name" value="PPAT"/>
    <property type="match status" value="1"/>
</dbReference>
<feature type="binding site" evidence="9">
    <location>
        <begin position="11"/>
        <end position="12"/>
    </location>
    <ligand>
        <name>ATP</name>
        <dbReference type="ChEBI" id="CHEBI:30616"/>
    </ligand>
</feature>
<dbReference type="Proteomes" id="UP000003157">
    <property type="component" value="Unassembled WGS sequence"/>
</dbReference>
<dbReference type="PRINTS" id="PR01020">
    <property type="entry name" value="LPSBIOSNTHSS"/>
</dbReference>
<evidence type="ECO:0000256" key="4">
    <source>
        <dbReference type="ARBA" id="ARBA00022741"/>
    </source>
</evidence>
<comment type="function">
    <text evidence="9">Reversibly transfers an adenylyl group from ATP to 4'-phosphopantetheine, yielding dephospho-CoA (dPCoA) and pyrophosphate.</text>
</comment>
<evidence type="ECO:0000256" key="8">
    <source>
        <dbReference type="ARBA" id="ARBA00029346"/>
    </source>
</evidence>
<evidence type="ECO:0000313" key="11">
    <source>
        <dbReference type="EMBL" id="EFW03900.1"/>
    </source>
</evidence>
<comment type="subcellular location">
    <subcellularLocation>
        <location evidence="9">Cytoplasm</location>
    </subcellularLocation>
</comment>
<dbReference type="STRING" id="100884.GCA_000269565_00344"/>
<dbReference type="GO" id="GO:0005737">
    <property type="term" value="C:cytoplasm"/>
    <property type="evidence" value="ECO:0007669"/>
    <property type="project" value="UniProtKB-SubCell"/>
</dbReference>
<dbReference type="NCBIfam" id="TIGR01510">
    <property type="entry name" value="coaD_prev_kdtB"/>
    <property type="match status" value="1"/>
</dbReference>
<dbReference type="RefSeq" id="WP_008789779.1">
    <property type="nucleotide sequence ID" value="NZ_AKCB01000001.1"/>
</dbReference>
<dbReference type="UniPathway" id="UPA00241">
    <property type="reaction ID" value="UER00355"/>
</dbReference>
<comment type="caution">
    <text evidence="11">The sequence shown here is derived from an EMBL/GenBank/DDBJ whole genome shotgun (WGS) entry which is preliminary data.</text>
</comment>
<dbReference type="HAMAP" id="MF_00151">
    <property type="entry name" value="PPAT_bact"/>
    <property type="match status" value="1"/>
</dbReference>
<feature type="binding site" evidence="9">
    <location>
        <position position="11"/>
    </location>
    <ligand>
        <name>substrate</name>
    </ligand>
</feature>
<evidence type="ECO:0000256" key="9">
    <source>
        <dbReference type="HAMAP-Rule" id="MF_00151"/>
    </source>
</evidence>
<dbReference type="PANTHER" id="PTHR21342:SF1">
    <property type="entry name" value="PHOSPHOPANTETHEINE ADENYLYLTRANSFERASE"/>
    <property type="match status" value="1"/>
</dbReference>
<accession>E7GD49</accession>
<dbReference type="InterPro" id="IPR014729">
    <property type="entry name" value="Rossmann-like_a/b/a_fold"/>
</dbReference>
<evidence type="ECO:0000256" key="1">
    <source>
        <dbReference type="ARBA" id="ARBA00022490"/>
    </source>
</evidence>
<protein>
    <recommendedName>
        <fullName evidence="9">Phosphopantetheine adenylyltransferase</fullName>
        <ecNumber evidence="9">2.7.7.3</ecNumber>
    </recommendedName>
    <alternativeName>
        <fullName evidence="9">Dephospho-CoA pyrophosphorylase</fullName>
    </alternativeName>
    <alternativeName>
        <fullName evidence="9">Pantetheine-phosphate adenylyltransferase</fullName>
        <shortName evidence="9">PPAT</shortName>
    </alternativeName>
</protein>
<keyword evidence="7 9" id="KW-0173">Coenzyme A biosynthesis</keyword>
<dbReference type="EMBL" id="ADKX01000041">
    <property type="protein sequence ID" value="EFW03900.1"/>
    <property type="molecule type" value="Genomic_DNA"/>
</dbReference>